<reference evidence="2" key="1">
    <citation type="submission" date="2014-09" db="EMBL/GenBank/DDBJ databases">
        <authorList>
            <person name="Magalhaes I.L.F."/>
            <person name="Oliveira U."/>
            <person name="Santos F.R."/>
            <person name="Vidigal T.H.D.A."/>
            <person name="Brescovit A.D."/>
            <person name="Santos A.J."/>
        </authorList>
    </citation>
    <scope>NUCLEOTIDE SEQUENCE</scope>
    <source>
        <tissue evidence="2">Shoot tissue taken approximately 20 cm above the soil surface</tissue>
    </source>
</reference>
<protein>
    <submittedName>
        <fullName evidence="2">Uncharacterized protein</fullName>
    </submittedName>
</protein>
<keyword evidence="1" id="KW-1133">Transmembrane helix</keyword>
<dbReference type="EMBL" id="GBRH01273728">
    <property type="protein sequence ID" value="JAD24167.1"/>
    <property type="molecule type" value="Transcribed_RNA"/>
</dbReference>
<keyword evidence="1" id="KW-0812">Transmembrane</keyword>
<keyword evidence="1" id="KW-0472">Membrane</keyword>
<reference evidence="2" key="2">
    <citation type="journal article" date="2015" name="Data Brief">
        <title>Shoot transcriptome of the giant reed, Arundo donax.</title>
        <authorList>
            <person name="Barrero R.A."/>
            <person name="Guerrero F.D."/>
            <person name="Moolhuijzen P."/>
            <person name="Goolsby J.A."/>
            <person name="Tidwell J."/>
            <person name="Bellgard S.E."/>
            <person name="Bellgard M.I."/>
        </authorList>
    </citation>
    <scope>NUCLEOTIDE SEQUENCE</scope>
    <source>
        <tissue evidence="2">Shoot tissue taken approximately 20 cm above the soil surface</tissue>
    </source>
</reference>
<evidence type="ECO:0000313" key="2">
    <source>
        <dbReference type="EMBL" id="JAD24167.1"/>
    </source>
</evidence>
<proteinExistence type="predicted"/>
<name>A0A0A8YND1_ARUDO</name>
<feature type="transmembrane region" description="Helical" evidence="1">
    <location>
        <begin position="20"/>
        <end position="42"/>
    </location>
</feature>
<evidence type="ECO:0000256" key="1">
    <source>
        <dbReference type="SAM" id="Phobius"/>
    </source>
</evidence>
<sequence>MNLHKSPKCRTNTLRNFFPFFFYMFNGPFFLFAFLSHPSIVGQNRVSKHHPKETSHRLNVTA</sequence>
<dbReference type="AlphaFoldDB" id="A0A0A8YND1"/>
<organism evidence="2">
    <name type="scientific">Arundo donax</name>
    <name type="common">Giant reed</name>
    <name type="synonym">Donax arundinaceus</name>
    <dbReference type="NCBI Taxonomy" id="35708"/>
    <lineage>
        <taxon>Eukaryota</taxon>
        <taxon>Viridiplantae</taxon>
        <taxon>Streptophyta</taxon>
        <taxon>Embryophyta</taxon>
        <taxon>Tracheophyta</taxon>
        <taxon>Spermatophyta</taxon>
        <taxon>Magnoliopsida</taxon>
        <taxon>Liliopsida</taxon>
        <taxon>Poales</taxon>
        <taxon>Poaceae</taxon>
        <taxon>PACMAD clade</taxon>
        <taxon>Arundinoideae</taxon>
        <taxon>Arundineae</taxon>
        <taxon>Arundo</taxon>
    </lineage>
</organism>
<accession>A0A0A8YND1</accession>